<keyword evidence="5" id="KW-1185">Reference proteome</keyword>
<keyword evidence="1" id="KW-0547">Nucleotide-binding</keyword>
<dbReference type="Proteomes" id="UP001168537">
    <property type="component" value="Unassembled WGS sequence"/>
</dbReference>
<evidence type="ECO:0000313" key="5">
    <source>
        <dbReference type="Proteomes" id="UP001168537"/>
    </source>
</evidence>
<dbReference type="EMBL" id="JAUHJR010000001">
    <property type="protein sequence ID" value="MDN4160258.1"/>
    <property type="molecule type" value="Genomic_DNA"/>
</dbReference>
<dbReference type="SUPFAM" id="SSF52540">
    <property type="entry name" value="P-loop containing nucleoside triphosphate hydrolases"/>
    <property type="match status" value="1"/>
</dbReference>
<proteinExistence type="predicted"/>
<organism evidence="4 5">
    <name type="scientific">Nocardioides abyssi</name>
    <dbReference type="NCBI Taxonomy" id="3058370"/>
    <lineage>
        <taxon>Bacteria</taxon>
        <taxon>Bacillati</taxon>
        <taxon>Actinomycetota</taxon>
        <taxon>Actinomycetes</taxon>
        <taxon>Propionibacteriales</taxon>
        <taxon>Nocardioidaceae</taxon>
        <taxon>Nocardioides</taxon>
    </lineage>
</organism>
<feature type="region of interest" description="Disordered" evidence="3">
    <location>
        <begin position="125"/>
        <end position="163"/>
    </location>
</feature>
<accession>A0ABT8EQ26</accession>
<keyword evidence="2" id="KW-0067">ATP-binding</keyword>
<feature type="compositionally biased region" description="Basic residues" evidence="3">
    <location>
        <begin position="440"/>
        <end position="451"/>
    </location>
</feature>
<dbReference type="PANTHER" id="PTHR43384:SF6">
    <property type="entry name" value="SEPTUM SITE-DETERMINING PROTEIN MIND HOMOLOG, CHLOROPLASTIC"/>
    <property type="match status" value="1"/>
</dbReference>
<dbReference type="Gene3D" id="3.40.50.300">
    <property type="entry name" value="P-loop containing nucleotide triphosphate hydrolases"/>
    <property type="match status" value="1"/>
</dbReference>
<feature type="region of interest" description="Disordered" evidence="3">
    <location>
        <begin position="423"/>
        <end position="451"/>
    </location>
</feature>
<dbReference type="PANTHER" id="PTHR43384">
    <property type="entry name" value="SEPTUM SITE-DETERMINING PROTEIN MIND HOMOLOG, CHLOROPLASTIC-RELATED"/>
    <property type="match status" value="1"/>
</dbReference>
<reference evidence="4" key="1">
    <citation type="submission" date="2023-06" db="EMBL/GenBank/DDBJ databases">
        <title>Draft genome sequence of Nocardioides sp. SOB72.</title>
        <authorList>
            <person name="Zhang G."/>
        </authorList>
    </citation>
    <scope>NUCLEOTIDE SEQUENCE</scope>
    <source>
        <strain evidence="4">SOB72</strain>
    </source>
</reference>
<sequence>MSGPMSPVVVLVVGGGAGWESEALRRFEERRDVVVLKRCVDVDDLLAAASAGRADAAVVGVDAPGLDAAAVEHLRHHGVQPVAVVPTDAVDAGRLRASRVGIGPVVDEAALHLLADAVVAAVHTPDAPPTVPRHGSVPMTDAGPAGRSGTGLDGAPDDADAGVPRSRGRVIVVWGPAGAPGRTTTASAVAAELARRRRRTVLVDADPYGGTVAQQLGILDEVSGLLAATRLATAGTLADGFTSVQRGLDQHLSVVTGLPRADRWSEVRAGTLEHLLEVGRGHGDVVVDTGAHLEEDGLDPGRPGRNRLTLEAVGSADELLVVGTADPVGLSRLARGLVELAEVTGGAPVRVVVNRMRPTLGWSEKDVAAMVRGFGRVASLHFVPEDRAGVDRALVAGRTLLESGDSPVTRAVATLVDALAPPAAPPAGAGGAAGSGPGSVRRRRGGRDRRR</sequence>
<evidence type="ECO:0000256" key="2">
    <source>
        <dbReference type="ARBA" id="ARBA00022840"/>
    </source>
</evidence>
<protein>
    <recommendedName>
        <fullName evidence="6">CobQ/CobB/MinD/ParA nucleotide binding domain-containing protein</fullName>
    </recommendedName>
</protein>
<evidence type="ECO:0008006" key="6">
    <source>
        <dbReference type="Google" id="ProtNLM"/>
    </source>
</evidence>
<dbReference type="InterPro" id="IPR027417">
    <property type="entry name" value="P-loop_NTPase"/>
</dbReference>
<evidence type="ECO:0000256" key="1">
    <source>
        <dbReference type="ARBA" id="ARBA00022741"/>
    </source>
</evidence>
<dbReference type="RefSeq" id="WP_300959122.1">
    <property type="nucleotide sequence ID" value="NZ_JAUHJR010000001.1"/>
</dbReference>
<feature type="compositionally biased region" description="Gly residues" evidence="3">
    <location>
        <begin position="428"/>
        <end position="437"/>
    </location>
</feature>
<comment type="caution">
    <text evidence="4">The sequence shown here is derived from an EMBL/GenBank/DDBJ whole genome shotgun (WGS) entry which is preliminary data.</text>
</comment>
<gene>
    <name evidence="4" type="ORF">QWY29_02735</name>
</gene>
<evidence type="ECO:0000313" key="4">
    <source>
        <dbReference type="EMBL" id="MDN4160258.1"/>
    </source>
</evidence>
<name>A0ABT8EQ26_9ACTN</name>
<dbReference type="InterPro" id="IPR050625">
    <property type="entry name" value="ParA/MinD_ATPase"/>
</dbReference>
<evidence type="ECO:0000256" key="3">
    <source>
        <dbReference type="SAM" id="MobiDB-lite"/>
    </source>
</evidence>